<dbReference type="AlphaFoldDB" id="A0A9D4U1T4"/>
<comment type="caution">
    <text evidence="1">The sequence shown here is derived from an EMBL/GenBank/DDBJ whole genome shotgun (WGS) entry which is preliminary data.</text>
</comment>
<dbReference type="EMBL" id="JABFUD020000024">
    <property type="protein sequence ID" value="KAI5060051.1"/>
    <property type="molecule type" value="Genomic_DNA"/>
</dbReference>
<evidence type="ECO:0000313" key="2">
    <source>
        <dbReference type="Proteomes" id="UP000886520"/>
    </source>
</evidence>
<sequence>MQGVRRENGARLSVKSGFIGKLYLFQFAFIRLRKQGLAICCKYQIFTSGLLKRMSLLWLYHKFESSCI</sequence>
<dbReference type="Proteomes" id="UP000886520">
    <property type="component" value="Chromosome 24"/>
</dbReference>
<evidence type="ECO:0000313" key="1">
    <source>
        <dbReference type="EMBL" id="KAI5060051.1"/>
    </source>
</evidence>
<reference evidence="1" key="1">
    <citation type="submission" date="2021-01" db="EMBL/GenBank/DDBJ databases">
        <title>Adiantum capillus-veneris genome.</title>
        <authorList>
            <person name="Fang Y."/>
            <person name="Liao Q."/>
        </authorList>
    </citation>
    <scope>NUCLEOTIDE SEQUENCE</scope>
    <source>
        <strain evidence="1">H3</strain>
        <tissue evidence="1">Leaf</tissue>
    </source>
</reference>
<accession>A0A9D4U1T4</accession>
<name>A0A9D4U1T4_ADICA</name>
<gene>
    <name evidence="1" type="ORF">GOP47_0024471</name>
</gene>
<proteinExistence type="predicted"/>
<protein>
    <submittedName>
        <fullName evidence="1">Uncharacterized protein</fullName>
    </submittedName>
</protein>
<organism evidence="1 2">
    <name type="scientific">Adiantum capillus-veneris</name>
    <name type="common">Maidenhair fern</name>
    <dbReference type="NCBI Taxonomy" id="13818"/>
    <lineage>
        <taxon>Eukaryota</taxon>
        <taxon>Viridiplantae</taxon>
        <taxon>Streptophyta</taxon>
        <taxon>Embryophyta</taxon>
        <taxon>Tracheophyta</taxon>
        <taxon>Polypodiopsida</taxon>
        <taxon>Polypodiidae</taxon>
        <taxon>Polypodiales</taxon>
        <taxon>Pteridineae</taxon>
        <taxon>Pteridaceae</taxon>
        <taxon>Vittarioideae</taxon>
        <taxon>Adiantum</taxon>
    </lineage>
</organism>
<keyword evidence="2" id="KW-1185">Reference proteome</keyword>